<comment type="caution">
    <text evidence="2">The sequence shown here is derived from an EMBL/GenBank/DDBJ whole genome shotgun (WGS) entry which is preliminary data.</text>
</comment>
<name>A0A813Q425_9BILA</name>
<accession>A0A813Q425</accession>
<proteinExistence type="predicted"/>
<evidence type="ECO:0000313" key="2">
    <source>
        <dbReference type="EMBL" id="CAF0761724.1"/>
    </source>
</evidence>
<reference evidence="2" key="1">
    <citation type="submission" date="2021-02" db="EMBL/GenBank/DDBJ databases">
        <authorList>
            <person name="Nowell W R."/>
        </authorList>
    </citation>
    <scope>NUCLEOTIDE SEQUENCE</scope>
</reference>
<organism evidence="2 3">
    <name type="scientific">Adineta steineri</name>
    <dbReference type="NCBI Taxonomy" id="433720"/>
    <lineage>
        <taxon>Eukaryota</taxon>
        <taxon>Metazoa</taxon>
        <taxon>Spiralia</taxon>
        <taxon>Gnathifera</taxon>
        <taxon>Rotifera</taxon>
        <taxon>Eurotatoria</taxon>
        <taxon>Bdelloidea</taxon>
        <taxon>Adinetida</taxon>
        <taxon>Adinetidae</taxon>
        <taxon>Adineta</taxon>
    </lineage>
</organism>
<feature type="transmembrane region" description="Helical" evidence="1">
    <location>
        <begin position="112"/>
        <end position="134"/>
    </location>
</feature>
<keyword evidence="1" id="KW-0472">Membrane</keyword>
<dbReference type="OrthoDB" id="10031651at2759"/>
<keyword evidence="1" id="KW-0812">Transmembrane</keyword>
<keyword evidence="1" id="KW-1133">Transmembrane helix</keyword>
<feature type="transmembrane region" description="Helical" evidence="1">
    <location>
        <begin position="154"/>
        <end position="177"/>
    </location>
</feature>
<sequence>MSYLINNSFISTNTNATNDVEQELLLDPIIPSSPVQFWTFLIFQIPSLACTIFLLFHLLFDRKLRTALHNHIIIILLLLTLCIEIFDNPLYMDAYRLGGYRNSFPMTPSICLMWWLIDYGFYGAISVFLAWGSFERHILIFHQQLLRTQKQKFFIHYLPLIIISIYIFGFYIFVIYFPPCVNTFDYTSPSCGSSPCYEDISYLNVWDYLGNGIFCAFLETIFSTGLLARVLIQKHRAHQPINLRKHRMMTIQLLSVSCLSLTIVFPQSLIIVIRQIGGENMSDFASGVDPYLFYLYTFVVFLLPFICLGTLSEVSKKLWIFNKKRRNIGPMARRNAVCVHSFEVRPKPNLPIVQ</sequence>
<feature type="transmembrane region" description="Helical" evidence="1">
    <location>
        <begin position="253"/>
        <end position="273"/>
    </location>
</feature>
<dbReference type="AlphaFoldDB" id="A0A813Q425"/>
<gene>
    <name evidence="2" type="ORF">VCS650_LOCUS1848</name>
</gene>
<feature type="transmembrane region" description="Helical" evidence="1">
    <location>
        <begin position="72"/>
        <end position="92"/>
    </location>
</feature>
<feature type="transmembrane region" description="Helical" evidence="1">
    <location>
        <begin position="208"/>
        <end position="232"/>
    </location>
</feature>
<feature type="transmembrane region" description="Helical" evidence="1">
    <location>
        <begin position="293"/>
        <end position="314"/>
    </location>
</feature>
<dbReference type="Gene3D" id="1.20.1070.10">
    <property type="entry name" value="Rhodopsin 7-helix transmembrane proteins"/>
    <property type="match status" value="1"/>
</dbReference>
<feature type="transmembrane region" description="Helical" evidence="1">
    <location>
        <begin position="37"/>
        <end position="60"/>
    </location>
</feature>
<dbReference type="Proteomes" id="UP000663891">
    <property type="component" value="Unassembled WGS sequence"/>
</dbReference>
<dbReference type="EMBL" id="CAJNON010000009">
    <property type="protein sequence ID" value="CAF0761724.1"/>
    <property type="molecule type" value="Genomic_DNA"/>
</dbReference>
<dbReference type="SUPFAM" id="SSF81321">
    <property type="entry name" value="Family A G protein-coupled receptor-like"/>
    <property type="match status" value="1"/>
</dbReference>
<protein>
    <submittedName>
        <fullName evidence="2">Uncharacterized protein</fullName>
    </submittedName>
</protein>
<evidence type="ECO:0000256" key="1">
    <source>
        <dbReference type="SAM" id="Phobius"/>
    </source>
</evidence>
<evidence type="ECO:0000313" key="3">
    <source>
        <dbReference type="Proteomes" id="UP000663891"/>
    </source>
</evidence>